<dbReference type="PROSITE" id="PS00584">
    <property type="entry name" value="PFKB_KINASES_2"/>
    <property type="match status" value="1"/>
</dbReference>
<reference evidence="7" key="2">
    <citation type="submission" date="2021-04" db="EMBL/GenBank/DDBJ databases">
        <authorList>
            <person name="Gilroy R."/>
        </authorList>
    </citation>
    <scope>NUCLEOTIDE SEQUENCE</scope>
    <source>
        <strain evidence="7">1282</strain>
    </source>
</reference>
<dbReference type="InterPro" id="IPR050306">
    <property type="entry name" value="PfkB_Carbo_kinase"/>
</dbReference>
<dbReference type="CDD" id="cd01166">
    <property type="entry name" value="KdgK"/>
    <property type="match status" value="1"/>
</dbReference>
<dbReference type="InterPro" id="IPR029056">
    <property type="entry name" value="Ribokinase-like"/>
</dbReference>
<reference evidence="7" key="1">
    <citation type="journal article" date="2021" name="PeerJ">
        <title>Extensive microbial diversity within the chicken gut microbiome revealed by metagenomics and culture.</title>
        <authorList>
            <person name="Gilroy R."/>
            <person name="Ravi A."/>
            <person name="Getino M."/>
            <person name="Pursley I."/>
            <person name="Horton D.L."/>
            <person name="Alikhan N.F."/>
            <person name="Baker D."/>
            <person name="Gharbi K."/>
            <person name="Hall N."/>
            <person name="Watson M."/>
            <person name="Adriaenssens E.M."/>
            <person name="Foster-Nyarko E."/>
            <person name="Jarju S."/>
            <person name="Secka A."/>
            <person name="Antonio M."/>
            <person name="Oren A."/>
            <person name="Chaudhuri R.R."/>
            <person name="La Ragione R."/>
            <person name="Hildebrand F."/>
            <person name="Pallen M.J."/>
        </authorList>
    </citation>
    <scope>NUCLEOTIDE SEQUENCE</scope>
    <source>
        <strain evidence="7">1282</strain>
    </source>
</reference>
<dbReference type="PANTHER" id="PTHR43085:SF1">
    <property type="entry name" value="PSEUDOURIDINE KINASE-RELATED"/>
    <property type="match status" value="1"/>
</dbReference>
<dbReference type="AlphaFoldDB" id="A0A9D2BZN3"/>
<evidence type="ECO:0000256" key="4">
    <source>
        <dbReference type="ARBA" id="ARBA00022777"/>
    </source>
</evidence>
<keyword evidence="2" id="KW-0808">Transferase</keyword>
<dbReference type="PANTHER" id="PTHR43085">
    <property type="entry name" value="HEXOKINASE FAMILY MEMBER"/>
    <property type="match status" value="1"/>
</dbReference>
<dbReference type="Gene3D" id="3.40.1190.20">
    <property type="match status" value="1"/>
</dbReference>
<protein>
    <submittedName>
        <fullName evidence="7">Sugar kinase</fullName>
    </submittedName>
</protein>
<sequence>MKIILMGEPMGLFMANETGPLSKVKTFTASIAGAEYNVAVGLARLGHTPAYCTRLGFDPLGERILDGLRANGIATDLVTQDPQALTGFMMKGSTHQGDPDIYYYRKGSAASQLTTHHIDALDLYGCERLHVTGIFPAVSDSALAATKRLMSRARALELPISFDPNLRPQLWESEKKMVATLNALAEGVETILPGMGEGTILTGESTPQGVAEFYHRRGVKNVIVKLGKEGAYFSQAGGASGLSPAFPVREIVDTVGAGDGFAAGVLSALAEGETLEEAAFRGNVMGAIQITHKSDNEGLPTREELSRIILAGTA</sequence>
<dbReference type="GO" id="GO:0005524">
    <property type="term" value="F:ATP binding"/>
    <property type="evidence" value="ECO:0007669"/>
    <property type="project" value="UniProtKB-KW"/>
</dbReference>
<evidence type="ECO:0000256" key="2">
    <source>
        <dbReference type="ARBA" id="ARBA00022679"/>
    </source>
</evidence>
<evidence type="ECO:0000313" key="8">
    <source>
        <dbReference type="Proteomes" id="UP000823915"/>
    </source>
</evidence>
<gene>
    <name evidence="7" type="ORF">H9838_03990</name>
</gene>
<dbReference type="InterPro" id="IPR002173">
    <property type="entry name" value="Carboh/pur_kinase_PfkB_CS"/>
</dbReference>
<evidence type="ECO:0000313" key="7">
    <source>
        <dbReference type="EMBL" id="HIY26318.1"/>
    </source>
</evidence>
<comment type="caution">
    <text evidence="7">The sequence shown here is derived from an EMBL/GenBank/DDBJ whole genome shotgun (WGS) entry which is preliminary data.</text>
</comment>
<evidence type="ECO:0000256" key="1">
    <source>
        <dbReference type="ARBA" id="ARBA00010688"/>
    </source>
</evidence>
<dbReference type="EMBL" id="DXDU01000065">
    <property type="protein sequence ID" value="HIY26318.1"/>
    <property type="molecule type" value="Genomic_DNA"/>
</dbReference>
<dbReference type="InterPro" id="IPR011611">
    <property type="entry name" value="PfkB_dom"/>
</dbReference>
<evidence type="ECO:0000259" key="6">
    <source>
        <dbReference type="Pfam" id="PF00294"/>
    </source>
</evidence>
<comment type="similarity">
    <text evidence="1">Belongs to the carbohydrate kinase PfkB family.</text>
</comment>
<dbReference type="GO" id="GO:0016301">
    <property type="term" value="F:kinase activity"/>
    <property type="evidence" value="ECO:0007669"/>
    <property type="project" value="UniProtKB-KW"/>
</dbReference>
<keyword evidence="4 7" id="KW-0418">Kinase</keyword>
<accession>A0A9D2BZN3</accession>
<dbReference type="SUPFAM" id="SSF53613">
    <property type="entry name" value="Ribokinase-like"/>
    <property type="match status" value="1"/>
</dbReference>
<dbReference type="Proteomes" id="UP000823915">
    <property type="component" value="Unassembled WGS sequence"/>
</dbReference>
<evidence type="ECO:0000256" key="5">
    <source>
        <dbReference type="ARBA" id="ARBA00022840"/>
    </source>
</evidence>
<keyword evidence="5" id="KW-0067">ATP-binding</keyword>
<dbReference type="Pfam" id="PF00294">
    <property type="entry name" value="PfkB"/>
    <property type="match status" value="1"/>
</dbReference>
<proteinExistence type="inferred from homology"/>
<feature type="domain" description="Carbohydrate kinase PfkB" evidence="6">
    <location>
        <begin position="16"/>
        <end position="301"/>
    </location>
</feature>
<organism evidence="7 8">
    <name type="scientific">Candidatus Acutalibacter pullistercoris</name>
    <dbReference type="NCBI Taxonomy" id="2838418"/>
    <lineage>
        <taxon>Bacteria</taxon>
        <taxon>Bacillati</taxon>
        <taxon>Bacillota</taxon>
        <taxon>Clostridia</taxon>
        <taxon>Eubacteriales</taxon>
        <taxon>Acutalibacteraceae</taxon>
        <taxon>Acutalibacter</taxon>
    </lineage>
</organism>
<name>A0A9D2BZN3_9FIRM</name>
<keyword evidence="3" id="KW-0547">Nucleotide-binding</keyword>
<evidence type="ECO:0000256" key="3">
    <source>
        <dbReference type="ARBA" id="ARBA00022741"/>
    </source>
</evidence>